<evidence type="ECO:0000313" key="2">
    <source>
        <dbReference type="Proteomes" id="UP000198535"/>
    </source>
</evidence>
<protein>
    <submittedName>
        <fullName evidence="1">Uncharacterized protein</fullName>
    </submittedName>
</protein>
<dbReference type="AlphaFoldDB" id="A0A1I4PQH7"/>
<keyword evidence="2" id="KW-1185">Reference proteome</keyword>
<organism evidence="1 2">
    <name type="scientific">Methanolobus profundi</name>
    <dbReference type="NCBI Taxonomy" id="487685"/>
    <lineage>
        <taxon>Archaea</taxon>
        <taxon>Methanobacteriati</taxon>
        <taxon>Methanobacteriota</taxon>
        <taxon>Stenosarchaea group</taxon>
        <taxon>Methanomicrobia</taxon>
        <taxon>Methanosarcinales</taxon>
        <taxon>Methanosarcinaceae</taxon>
        <taxon>Methanolobus</taxon>
    </lineage>
</organism>
<reference evidence="2" key="1">
    <citation type="submission" date="2016-10" db="EMBL/GenBank/DDBJ databases">
        <authorList>
            <person name="Varghese N."/>
            <person name="Submissions S."/>
        </authorList>
    </citation>
    <scope>NUCLEOTIDE SEQUENCE [LARGE SCALE GENOMIC DNA]</scope>
    <source>
        <strain evidence="2">Mob M</strain>
    </source>
</reference>
<dbReference type="STRING" id="487685.SAMN04488696_0826"/>
<name>A0A1I4PQH7_9EURY</name>
<proteinExistence type="predicted"/>
<dbReference type="EMBL" id="FOUJ01000001">
    <property type="protein sequence ID" value="SFM29979.1"/>
    <property type="molecule type" value="Genomic_DNA"/>
</dbReference>
<gene>
    <name evidence="1" type="ORF">SAMN04488696_0826</name>
</gene>
<dbReference type="Proteomes" id="UP000198535">
    <property type="component" value="Unassembled WGS sequence"/>
</dbReference>
<evidence type="ECO:0000313" key="1">
    <source>
        <dbReference type="EMBL" id="SFM29979.1"/>
    </source>
</evidence>
<sequence>MGSFVFNNCELTDLIMFARMHELMQDRFKYVIKGRKMSHFIYSIYFLLISPKYGVIEVQSSI</sequence>
<accession>A0A1I4PQH7</accession>